<proteinExistence type="predicted"/>
<dbReference type="NCBIfam" id="NF040898">
    <property type="entry name" value="CC_mini_metal"/>
    <property type="match status" value="1"/>
</dbReference>
<sequence>MFSIFAWLKKLLNFIAKENEKEMGNKGLDCCELNQDKKKRRK</sequence>
<name>A0AAU7VP03_9FIRM</name>
<reference evidence="1" key="2">
    <citation type="submission" date="2024-06" db="EMBL/GenBank/DDBJ databases">
        <authorList>
            <person name="Petrova K.O."/>
            <person name="Toshchakov S.V."/>
            <person name="Boltjanskaja Y.V."/>
            <person name="Kevbrin V."/>
        </authorList>
    </citation>
    <scope>NUCLEOTIDE SEQUENCE</scope>
    <source>
        <strain evidence="1">Z-910T</strain>
    </source>
</reference>
<reference evidence="1" key="1">
    <citation type="journal article" date="2013" name="Extremophiles">
        <title>Proteinivorax tanatarense gen. nov., sp. nov., an anaerobic, haloalkaliphilic, proteolytic bacterium isolated from a decaying algal bloom, and proposal of Proteinivoraceae fam. nov.</title>
        <authorList>
            <person name="Kevbrin V."/>
            <person name="Boltyanskaya Y."/>
            <person name="Zhilina T."/>
            <person name="Kolganova T."/>
            <person name="Lavrentjeva E."/>
            <person name="Kuznetsov B."/>
        </authorList>
    </citation>
    <scope>NUCLEOTIDE SEQUENCE</scope>
    <source>
        <strain evidence="1">Z-910T</strain>
    </source>
</reference>
<accession>A0AAU7VP03</accession>
<evidence type="ECO:0000313" key="1">
    <source>
        <dbReference type="EMBL" id="XBX75790.1"/>
    </source>
</evidence>
<dbReference type="RefSeq" id="WP_350344527.1">
    <property type="nucleotide sequence ID" value="NZ_CP158367.1"/>
</dbReference>
<gene>
    <name evidence="1" type="ORF">PRVXT_000945</name>
</gene>
<dbReference type="EMBL" id="CP158367">
    <property type="protein sequence ID" value="XBX75790.1"/>
    <property type="molecule type" value="Genomic_DNA"/>
</dbReference>
<organism evidence="1">
    <name type="scientific">Proteinivorax tanatarense</name>
    <dbReference type="NCBI Taxonomy" id="1260629"/>
    <lineage>
        <taxon>Bacteria</taxon>
        <taxon>Bacillati</taxon>
        <taxon>Bacillota</taxon>
        <taxon>Clostridia</taxon>
        <taxon>Eubacteriales</taxon>
        <taxon>Proteinivoracaceae</taxon>
        <taxon>Proteinivorax</taxon>
    </lineage>
</organism>
<dbReference type="AlphaFoldDB" id="A0AAU7VP03"/>
<protein>
    <submittedName>
        <fullName evidence="1">LDCC motif putative metal-binding protein</fullName>
    </submittedName>
</protein>